<proteinExistence type="predicted"/>
<dbReference type="RefSeq" id="WP_406824838.1">
    <property type="nucleotide sequence ID" value="NZ_CP157485.1"/>
</dbReference>
<dbReference type="Pfam" id="PF05118">
    <property type="entry name" value="Asp_Arg_Hydrox"/>
    <property type="match status" value="1"/>
</dbReference>
<gene>
    <name evidence="2" type="ORF">ABEG20_19105</name>
</gene>
<sequence length="286" mass="32324">MNIKLNKHFDQDELIRSFESVKEFNKAPAGYPGEGNVSWDAITLFSLGNEEASLLSKLPFLSATFKALNLNIRLLRFMILEPGGIIQKHQDSFLSNSIVRLHIPVITHPDVEFYLNHERCNWFPGELWYGDFSLEHYGINNSNVSRVHLVIDVTVDENLLKLFPPHEVTEKLKANQHNTGADSQFDPVILERFRCNFTLPSGFSLPGLNYSELQEELNGSIKVVGNELSLFVNDQPLLKVLPVTEDKLALIGLGQEAFVNYRFGSQGIKNLELNIFNMVVPISLAN</sequence>
<feature type="domain" description="Aspartyl/asparaginy/proline hydroxylase" evidence="1">
    <location>
        <begin position="16"/>
        <end position="153"/>
    </location>
</feature>
<evidence type="ECO:0000313" key="2">
    <source>
        <dbReference type="EMBL" id="XBO47401.1"/>
    </source>
</evidence>
<reference evidence="2" key="1">
    <citation type="submission" date="2024-05" db="EMBL/GenBank/DDBJ databases">
        <authorList>
            <person name="Kim S."/>
            <person name="Heo J."/>
            <person name="Choi H."/>
            <person name="Choi Y."/>
            <person name="Kwon S.-W."/>
            <person name="Kim Y."/>
        </authorList>
    </citation>
    <scope>NUCLEOTIDE SEQUENCE</scope>
    <source>
        <strain evidence="2">KACC 23697</strain>
    </source>
</reference>
<name>A0AAU7K3W9_9SPHI</name>
<dbReference type="InterPro" id="IPR007803">
    <property type="entry name" value="Asp/Arg/Pro-Hydrxlase"/>
</dbReference>
<organism evidence="2">
    <name type="scientific">Pedobacter sp. KACC 23697</name>
    <dbReference type="NCBI Taxonomy" id="3149230"/>
    <lineage>
        <taxon>Bacteria</taxon>
        <taxon>Pseudomonadati</taxon>
        <taxon>Bacteroidota</taxon>
        <taxon>Sphingobacteriia</taxon>
        <taxon>Sphingobacteriales</taxon>
        <taxon>Sphingobacteriaceae</taxon>
        <taxon>Pedobacter</taxon>
    </lineage>
</organism>
<dbReference type="SUPFAM" id="SSF51197">
    <property type="entry name" value="Clavaminate synthase-like"/>
    <property type="match status" value="1"/>
</dbReference>
<accession>A0AAU7K3W9</accession>
<dbReference type="InterPro" id="IPR027443">
    <property type="entry name" value="IPNS-like_sf"/>
</dbReference>
<dbReference type="AlphaFoldDB" id="A0AAU7K3W9"/>
<protein>
    <submittedName>
        <fullName evidence="2">Aspartyl/asparaginyl beta-hydroxylase domain-containing protein</fullName>
    </submittedName>
</protein>
<dbReference type="EMBL" id="CP157485">
    <property type="protein sequence ID" value="XBO47401.1"/>
    <property type="molecule type" value="Genomic_DNA"/>
</dbReference>
<dbReference type="Gene3D" id="2.60.120.330">
    <property type="entry name" value="B-lactam Antibiotic, Isopenicillin N Synthase, Chain"/>
    <property type="match status" value="1"/>
</dbReference>
<evidence type="ECO:0000259" key="1">
    <source>
        <dbReference type="Pfam" id="PF05118"/>
    </source>
</evidence>